<dbReference type="PROSITE" id="PS00027">
    <property type="entry name" value="HOMEOBOX_1"/>
    <property type="match status" value="1"/>
</dbReference>
<accession>A0AAV0XU93</accession>
<dbReference type="Pfam" id="PF00046">
    <property type="entry name" value="Homeodomain"/>
    <property type="match status" value="1"/>
</dbReference>
<sequence length="227" mass="26690">MDLNGNCNIFSDIYKIRDLQSATEMTTDNVLFATATHDGDALPAENRVRQLDIDSLEHSLVPFHTEDIWQDHQRLQFLQQVNTWNMMSYKMWETQQQQHLMPMYWNAGSMANHMPLGVNCGAPTESVHLICPCPRVHLLENKGFNVSLHTFTTSHTLTTTPKSSNNKKQKRTRIQYTNDQVYILESTFQNNRYLNRMMRERLANELGITEKQVKTWFQNRRLKKMRI</sequence>
<dbReference type="Gene3D" id="1.10.10.60">
    <property type="entry name" value="Homeodomain-like"/>
    <property type="match status" value="1"/>
</dbReference>
<evidence type="ECO:0000313" key="8">
    <source>
        <dbReference type="EMBL" id="CAI6372140.1"/>
    </source>
</evidence>
<evidence type="ECO:0000256" key="6">
    <source>
        <dbReference type="RuleBase" id="RU000682"/>
    </source>
</evidence>
<dbReference type="InterPro" id="IPR020479">
    <property type="entry name" value="HD_metazoa"/>
</dbReference>
<dbReference type="AlphaFoldDB" id="A0AAV0XU93"/>
<name>A0AAV0XU93_9HEMI</name>
<protein>
    <recommendedName>
        <fullName evidence="7">Homeobox domain-containing protein</fullName>
    </recommendedName>
</protein>
<dbReference type="PANTHER" id="PTHR24324:SF5">
    <property type="entry name" value="HEMATOPOIETICALLY-EXPRESSED HOMEOBOX PROTEIN HHEX"/>
    <property type="match status" value="1"/>
</dbReference>
<evidence type="ECO:0000256" key="5">
    <source>
        <dbReference type="PROSITE-ProRule" id="PRU00108"/>
    </source>
</evidence>
<dbReference type="CDD" id="cd00086">
    <property type="entry name" value="homeodomain"/>
    <property type="match status" value="1"/>
</dbReference>
<dbReference type="InterPro" id="IPR051000">
    <property type="entry name" value="Homeobox_DNA-bind_prot"/>
</dbReference>
<comment type="subcellular location">
    <subcellularLocation>
        <location evidence="1 5 6">Nucleus</location>
    </subcellularLocation>
</comment>
<dbReference type="SMART" id="SM00389">
    <property type="entry name" value="HOX"/>
    <property type="match status" value="1"/>
</dbReference>
<evidence type="ECO:0000256" key="1">
    <source>
        <dbReference type="ARBA" id="ARBA00004123"/>
    </source>
</evidence>
<keyword evidence="9" id="KW-1185">Reference proteome</keyword>
<dbReference type="Proteomes" id="UP001160148">
    <property type="component" value="Unassembled WGS sequence"/>
</dbReference>
<gene>
    <name evidence="8" type="ORF">MEUPH1_LOCUS26057</name>
</gene>
<dbReference type="InterPro" id="IPR000047">
    <property type="entry name" value="HTH_motif"/>
</dbReference>
<dbReference type="EMBL" id="CARXXK010001019">
    <property type="protein sequence ID" value="CAI6372140.1"/>
    <property type="molecule type" value="Genomic_DNA"/>
</dbReference>
<dbReference type="GO" id="GO:0005634">
    <property type="term" value="C:nucleus"/>
    <property type="evidence" value="ECO:0007669"/>
    <property type="project" value="UniProtKB-SubCell"/>
</dbReference>
<dbReference type="PRINTS" id="PR00024">
    <property type="entry name" value="HOMEOBOX"/>
</dbReference>
<evidence type="ECO:0000256" key="3">
    <source>
        <dbReference type="ARBA" id="ARBA00023155"/>
    </source>
</evidence>
<feature type="domain" description="Homeobox" evidence="7">
    <location>
        <begin position="167"/>
        <end position="227"/>
    </location>
</feature>
<dbReference type="GO" id="GO:0030154">
    <property type="term" value="P:cell differentiation"/>
    <property type="evidence" value="ECO:0007669"/>
    <property type="project" value="TreeGrafter"/>
</dbReference>
<dbReference type="SUPFAM" id="SSF46689">
    <property type="entry name" value="Homeodomain-like"/>
    <property type="match status" value="1"/>
</dbReference>
<evidence type="ECO:0000256" key="4">
    <source>
        <dbReference type="ARBA" id="ARBA00023242"/>
    </source>
</evidence>
<dbReference type="PRINTS" id="PR00031">
    <property type="entry name" value="HTHREPRESSR"/>
</dbReference>
<evidence type="ECO:0000256" key="2">
    <source>
        <dbReference type="ARBA" id="ARBA00023125"/>
    </source>
</evidence>
<proteinExistence type="predicted"/>
<dbReference type="PROSITE" id="PS50071">
    <property type="entry name" value="HOMEOBOX_2"/>
    <property type="match status" value="1"/>
</dbReference>
<keyword evidence="3 5" id="KW-0371">Homeobox</keyword>
<organism evidence="8 9">
    <name type="scientific">Macrosiphum euphorbiae</name>
    <name type="common">potato aphid</name>
    <dbReference type="NCBI Taxonomy" id="13131"/>
    <lineage>
        <taxon>Eukaryota</taxon>
        <taxon>Metazoa</taxon>
        <taxon>Ecdysozoa</taxon>
        <taxon>Arthropoda</taxon>
        <taxon>Hexapoda</taxon>
        <taxon>Insecta</taxon>
        <taxon>Pterygota</taxon>
        <taxon>Neoptera</taxon>
        <taxon>Paraneoptera</taxon>
        <taxon>Hemiptera</taxon>
        <taxon>Sternorrhyncha</taxon>
        <taxon>Aphidomorpha</taxon>
        <taxon>Aphidoidea</taxon>
        <taxon>Aphididae</taxon>
        <taxon>Macrosiphini</taxon>
        <taxon>Macrosiphum</taxon>
    </lineage>
</organism>
<dbReference type="InterPro" id="IPR009057">
    <property type="entry name" value="Homeodomain-like_sf"/>
</dbReference>
<dbReference type="GO" id="GO:0000978">
    <property type="term" value="F:RNA polymerase II cis-regulatory region sequence-specific DNA binding"/>
    <property type="evidence" value="ECO:0007669"/>
    <property type="project" value="TreeGrafter"/>
</dbReference>
<reference evidence="8 9" key="1">
    <citation type="submission" date="2023-01" db="EMBL/GenBank/DDBJ databases">
        <authorList>
            <person name="Whitehead M."/>
        </authorList>
    </citation>
    <scope>NUCLEOTIDE SEQUENCE [LARGE SCALE GENOMIC DNA]</scope>
</reference>
<dbReference type="PANTHER" id="PTHR24324">
    <property type="entry name" value="HOMEOBOX PROTEIN HHEX"/>
    <property type="match status" value="1"/>
</dbReference>
<dbReference type="GO" id="GO:0000981">
    <property type="term" value="F:DNA-binding transcription factor activity, RNA polymerase II-specific"/>
    <property type="evidence" value="ECO:0007669"/>
    <property type="project" value="InterPro"/>
</dbReference>
<evidence type="ECO:0000259" key="7">
    <source>
        <dbReference type="PROSITE" id="PS50071"/>
    </source>
</evidence>
<keyword evidence="2 5" id="KW-0238">DNA-binding</keyword>
<dbReference type="InterPro" id="IPR017970">
    <property type="entry name" value="Homeobox_CS"/>
</dbReference>
<dbReference type="InterPro" id="IPR001356">
    <property type="entry name" value="HD"/>
</dbReference>
<comment type="caution">
    <text evidence="8">The sequence shown here is derived from an EMBL/GenBank/DDBJ whole genome shotgun (WGS) entry which is preliminary data.</text>
</comment>
<evidence type="ECO:0000313" key="9">
    <source>
        <dbReference type="Proteomes" id="UP001160148"/>
    </source>
</evidence>
<keyword evidence="4 5" id="KW-0539">Nucleus</keyword>